<keyword evidence="3 9" id="KW-0479">Metal-binding</keyword>
<accession>Q7M9D5</accession>
<name>Q7M9D5_WOLSU</name>
<feature type="binding site" evidence="9">
    <location>
        <position position="87"/>
    </location>
    <ligand>
        <name>Mg(2+)</name>
        <dbReference type="ChEBI" id="CHEBI:18420"/>
    </ligand>
</feature>
<dbReference type="HOGENOM" id="CLU_032859_0_1_7"/>
<dbReference type="SUPFAM" id="SSF56042">
    <property type="entry name" value="PurM C-terminal domain-like"/>
    <property type="match status" value="1"/>
</dbReference>
<feature type="active site" evidence="9">
    <location>
        <position position="54"/>
    </location>
</feature>
<dbReference type="CDD" id="cd02195">
    <property type="entry name" value="SelD"/>
    <property type="match status" value="1"/>
</dbReference>
<protein>
    <recommendedName>
        <fullName evidence="9">Selenide, water dikinase</fullName>
        <ecNumber evidence="9">2.7.9.3</ecNumber>
    </recommendedName>
    <alternativeName>
        <fullName evidence="9">Selenium donor protein</fullName>
    </alternativeName>
    <alternativeName>
        <fullName evidence="9">Selenophosphate synthase</fullName>
    </alternativeName>
</protein>
<feature type="binding site" evidence="9">
    <location>
        <position position="263"/>
    </location>
    <ligand>
        <name>Mg(2+)</name>
        <dbReference type="ChEBI" id="CHEBI:18420"/>
    </ligand>
</feature>
<feature type="binding site" evidence="9">
    <location>
        <position position="127"/>
    </location>
    <ligand>
        <name>Mg(2+)</name>
        <dbReference type="ChEBI" id="CHEBI:18420"/>
    </ligand>
</feature>
<dbReference type="InterPro" id="IPR036676">
    <property type="entry name" value="PurM-like_C_sf"/>
</dbReference>
<comment type="subunit">
    <text evidence="9">Homodimer.</text>
</comment>
<keyword evidence="5 9" id="KW-0418">Kinase</keyword>
<dbReference type="Gene3D" id="3.30.1330.10">
    <property type="entry name" value="PurM-like, N-terminal domain"/>
    <property type="match status" value="1"/>
</dbReference>
<evidence type="ECO:0000256" key="7">
    <source>
        <dbReference type="ARBA" id="ARBA00022842"/>
    </source>
</evidence>
<dbReference type="EMBL" id="BX571659">
    <property type="protein sequence ID" value="CAE10100.1"/>
    <property type="molecule type" value="Genomic_DNA"/>
</dbReference>
<dbReference type="Pfam" id="PF02769">
    <property type="entry name" value="AIRS_C"/>
    <property type="match status" value="1"/>
</dbReference>
<dbReference type="InterPro" id="IPR036921">
    <property type="entry name" value="PurM-like_N_sf"/>
</dbReference>
<feature type="binding site" description="in other chain" evidence="9">
    <location>
        <position position="127"/>
    </location>
    <ligand>
        <name>ATP</name>
        <dbReference type="ChEBI" id="CHEBI:30616"/>
        <note>ligand shared between dimeric partners</note>
    </ligand>
</feature>
<comment type="catalytic activity">
    <reaction evidence="9">
        <text>hydrogenselenide + ATP + H2O = selenophosphate + AMP + phosphate + 2 H(+)</text>
        <dbReference type="Rhea" id="RHEA:18737"/>
        <dbReference type="ChEBI" id="CHEBI:15377"/>
        <dbReference type="ChEBI" id="CHEBI:15378"/>
        <dbReference type="ChEBI" id="CHEBI:16144"/>
        <dbReference type="ChEBI" id="CHEBI:29317"/>
        <dbReference type="ChEBI" id="CHEBI:30616"/>
        <dbReference type="ChEBI" id="CHEBI:43474"/>
        <dbReference type="ChEBI" id="CHEBI:456215"/>
        <dbReference type="EC" id="2.7.9.3"/>
    </reaction>
</comment>
<evidence type="ECO:0000256" key="8">
    <source>
        <dbReference type="ARBA" id="ARBA00023266"/>
    </source>
</evidence>
<evidence type="ECO:0000256" key="5">
    <source>
        <dbReference type="ARBA" id="ARBA00022777"/>
    </source>
</evidence>
<organism evidence="13">
    <name type="scientific">Wolinella succinogenes (strain ATCC 29543 / DSM 1740 / CCUG 13145 / JCM 31913 / LMG 7466 / NCTC 11488 / FDC 602W)</name>
    <name type="common">Vibrio succinogenes</name>
    <dbReference type="NCBI Taxonomy" id="273121"/>
    <lineage>
        <taxon>Bacteria</taxon>
        <taxon>Pseudomonadati</taxon>
        <taxon>Campylobacterota</taxon>
        <taxon>Epsilonproteobacteria</taxon>
        <taxon>Campylobacterales</taxon>
        <taxon>Helicobacteraceae</taxon>
        <taxon>Wolinella</taxon>
    </lineage>
</organism>
<feature type="site" description="Important for catalytic activity" evidence="9">
    <location>
        <position position="57"/>
    </location>
</feature>
<feature type="binding site" description="in other chain" evidence="9">
    <location>
        <position position="57"/>
    </location>
    <ligand>
        <name>ATP</name>
        <dbReference type="ChEBI" id="CHEBI:30616"/>
        <note>ligand shared between dimeric partners</note>
    </ligand>
</feature>
<feature type="domain" description="PurM-like C-terminal" evidence="11">
    <location>
        <begin position="205"/>
        <end position="377"/>
    </location>
</feature>
<dbReference type="EC" id="2.7.9.3" evidence="9"/>
<dbReference type="InterPro" id="IPR016188">
    <property type="entry name" value="PurM-like_N"/>
</dbReference>
<dbReference type="InterPro" id="IPR023061">
    <property type="entry name" value="SelD_I"/>
</dbReference>
<keyword evidence="7 9" id="KW-0460">Magnesium</keyword>
<sequence>MPLKSNSQHSKSAILSRFIHFCDNLLCKSKRSESNANAMNETTKITQFVKVAGCAGKVGPGDLHHLSSLLHQPHDPSLLVGFEGNEDAGVYQISPECALVQTADFITPVVNDPYLYGQIAAANSLSDVFAMGGRVKTALNLLMWDKCHLDEKMISEVLQGGLSKIIESQGILIGGHTIDDREQKYGLSVTGFVHPQKIWRNHTTQEGDALILTKPIGMGILTTSIKADMLSPQSTHEAGELMATLNLYAAQIASEFEIHACTDVTGFGLLGHALEMCGNRSIRLFASQTPYLSEALEMAKMGIIPAGSYANKSYLEPLTSIEASLSAEEAMLFYDAQTSGGLLFSLSAKEAPKLLEALRQGGISHASLVGEVLPRGEKPLYIG</sequence>
<dbReference type="PANTHER" id="PTHR10256">
    <property type="entry name" value="SELENIDE, WATER DIKINASE"/>
    <property type="match status" value="1"/>
</dbReference>
<evidence type="ECO:0000256" key="3">
    <source>
        <dbReference type="ARBA" id="ARBA00022723"/>
    </source>
</evidence>
<dbReference type="Gene3D" id="3.90.650.10">
    <property type="entry name" value="PurM-like C-terminal domain"/>
    <property type="match status" value="1"/>
</dbReference>
<keyword evidence="2 9" id="KW-0808">Transferase</keyword>
<comment type="similarity">
    <text evidence="1 9">Belongs to the selenophosphate synthase 1 family. Class I subfamily.</text>
</comment>
<dbReference type="AlphaFoldDB" id="Q7M9D5"/>
<dbReference type="GO" id="GO:0000287">
    <property type="term" value="F:magnesium ion binding"/>
    <property type="evidence" value="ECO:0007669"/>
    <property type="project" value="UniProtKB-UniRule"/>
</dbReference>
<dbReference type="NCBIfam" id="TIGR00476">
    <property type="entry name" value="selD"/>
    <property type="match status" value="1"/>
</dbReference>
<comment type="function">
    <text evidence="9">Synthesizes selenophosphate from selenide and ATP.</text>
</comment>
<evidence type="ECO:0000256" key="2">
    <source>
        <dbReference type="ARBA" id="ARBA00022679"/>
    </source>
</evidence>
<keyword evidence="13" id="KW-1185">Reference proteome</keyword>
<dbReference type="HAMAP" id="MF_00625">
    <property type="entry name" value="SelD"/>
    <property type="match status" value="1"/>
</dbReference>
<gene>
    <name evidence="12" type="primary">SELD1</name>
    <name evidence="9" type="synonym">selD</name>
    <name evidence="12" type="ordered locus">WS0997</name>
</gene>
<dbReference type="GO" id="GO:0005737">
    <property type="term" value="C:cytoplasm"/>
    <property type="evidence" value="ECO:0007669"/>
    <property type="project" value="TreeGrafter"/>
</dbReference>
<feature type="binding site" description="in other chain" evidence="9">
    <location>
        <begin position="84"/>
        <end position="86"/>
    </location>
    <ligand>
        <name>ATP</name>
        <dbReference type="ChEBI" id="CHEBI:30616"/>
        <note>ligand shared between dimeric partners</note>
    </ligand>
</feature>
<keyword evidence="4 9" id="KW-0547">Nucleotide-binding</keyword>
<dbReference type="eggNOG" id="COG0709">
    <property type="taxonomic scope" value="Bacteria"/>
</dbReference>
<dbReference type="Pfam" id="PF00586">
    <property type="entry name" value="AIRS"/>
    <property type="match status" value="1"/>
</dbReference>
<dbReference type="Proteomes" id="UP000000422">
    <property type="component" value="Chromosome"/>
</dbReference>
<evidence type="ECO:0000256" key="4">
    <source>
        <dbReference type="ARBA" id="ARBA00022741"/>
    </source>
</evidence>
<comment type="cofactor">
    <cofactor evidence="9">
        <name>Mg(2+)</name>
        <dbReference type="ChEBI" id="CHEBI:18420"/>
    </cofactor>
    <text evidence="9">Binds 1 Mg(2+) ion per monomer.</text>
</comment>
<dbReference type="STRING" id="273121.WS0997"/>
<dbReference type="KEGG" id="wsu:WS0997"/>
<evidence type="ECO:0000313" key="12">
    <source>
        <dbReference type="EMBL" id="CAE10100.1"/>
    </source>
</evidence>
<dbReference type="InterPro" id="IPR010918">
    <property type="entry name" value="PurM-like_C_dom"/>
</dbReference>
<feature type="binding site" description="in other chain" evidence="9">
    <location>
        <position position="104"/>
    </location>
    <ligand>
        <name>ATP</name>
        <dbReference type="ChEBI" id="CHEBI:30616"/>
        <note>ligand shared between dimeric partners</note>
    </ligand>
</feature>
<reference evidence="12 13" key="1">
    <citation type="journal article" date="2003" name="Proc. Natl. Acad. Sci. U.S.A.">
        <title>Complete genome sequence and analysis of Wolinella succinogenes.</title>
        <authorList>
            <person name="Baar C."/>
            <person name="Eppinger M."/>
            <person name="Raddatz G."/>
            <person name="Simon JM."/>
            <person name="Lanz C."/>
            <person name="Klimmek O."/>
            <person name="Nandakumar R."/>
            <person name="Gross R."/>
            <person name="Rosinus A."/>
            <person name="Keller H."/>
            <person name="Jagtap P."/>
            <person name="Linke B."/>
            <person name="Meyer F."/>
            <person name="Lederer H."/>
            <person name="Schuster S.C."/>
        </authorList>
    </citation>
    <scope>NUCLEOTIDE SEQUENCE [LARGE SCALE GENOMIC DNA]</scope>
    <source>
        <strain evidence="13">ATCC 29543 / DSM 1740 / CCUG 13145 / JCM 31913 / LMG 7466 / NCTC 11488 / FDC 602W</strain>
    </source>
</reference>
<dbReference type="PANTHER" id="PTHR10256:SF0">
    <property type="entry name" value="INACTIVE SELENIDE, WATER DIKINASE-LIKE PROTEIN-RELATED"/>
    <property type="match status" value="1"/>
</dbReference>
<evidence type="ECO:0000256" key="6">
    <source>
        <dbReference type="ARBA" id="ARBA00022840"/>
    </source>
</evidence>
<dbReference type="GO" id="GO:0004756">
    <property type="term" value="F:selenide, water dikinase activity"/>
    <property type="evidence" value="ECO:0007669"/>
    <property type="project" value="UniProtKB-UniRule"/>
</dbReference>
<keyword evidence="6 9" id="KW-0067">ATP-binding</keyword>
<keyword evidence="8 9" id="KW-0711">Selenium</keyword>
<evidence type="ECO:0000313" key="13">
    <source>
        <dbReference type="Proteomes" id="UP000000422"/>
    </source>
</evidence>
<evidence type="ECO:0000259" key="10">
    <source>
        <dbReference type="Pfam" id="PF00586"/>
    </source>
</evidence>
<dbReference type="GO" id="GO:0005524">
    <property type="term" value="F:ATP binding"/>
    <property type="evidence" value="ECO:0007669"/>
    <property type="project" value="UniProtKB-UniRule"/>
</dbReference>
<dbReference type="InterPro" id="IPR004536">
    <property type="entry name" value="SPS/SelD"/>
</dbReference>
<dbReference type="SUPFAM" id="SSF55326">
    <property type="entry name" value="PurM N-terminal domain-like"/>
    <property type="match status" value="1"/>
</dbReference>
<feature type="binding site" evidence="9">
    <location>
        <begin position="175"/>
        <end position="177"/>
    </location>
    <ligand>
        <name>ATP</name>
        <dbReference type="ChEBI" id="CHEBI:30616"/>
        <note>ligand shared between dimeric partners</note>
    </ligand>
</feature>
<evidence type="ECO:0000256" key="9">
    <source>
        <dbReference type="HAMAP-Rule" id="MF_00625"/>
    </source>
</evidence>
<feature type="domain" description="PurM-like N-terminal" evidence="10">
    <location>
        <begin position="86"/>
        <end position="193"/>
    </location>
</feature>
<evidence type="ECO:0000259" key="11">
    <source>
        <dbReference type="Pfam" id="PF02769"/>
    </source>
</evidence>
<dbReference type="GO" id="GO:0016260">
    <property type="term" value="P:selenocysteine biosynthetic process"/>
    <property type="evidence" value="ECO:0007669"/>
    <property type="project" value="InterPro"/>
</dbReference>
<dbReference type="PIRSF" id="PIRSF036407">
    <property type="entry name" value="Selenphspht_syn"/>
    <property type="match status" value="1"/>
</dbReference>
<evidence type="ECO:0000256" key="1">
    <source>
        <dbReference type="ARBA" id="ARBA00008026"/>
    </source>
</evidence>
<proteinExistence type="inferred from homology"/>